<feature type="compositionally biased region" description="Pro residues" evidence="1">
    <location>
        <begin position="1"/>
        <end position="13"/>
    </location>
</feature>
<name>A0A5J9VEH4_9POAL</name>
<protein>
    <submittedName>
        <fullName evidence="2">Uncharacterized protein</fullName>
    </submittedName>
</protein>
<evidence type="ECO:0000256" key="1">
    <source>
        <dbReference type="SAM" id="MobiDB-lite"/>
    </source>
</evidence>
<organism evidence="2 3">
    <name type="scientific">Eragrostis curvula</name>
    <name type="common">weeping love grass</name>
    <dbReference type="NCBI Taxonomy" id="38414"/>
    <lineage>
        <taxon>Eukaryota</taxon>
        <taxon>Viridiplantae</taxon>
        <taxon>Streptophyta</taxon>
        <taxon>Embryophyta</taxon>
        <taxon>Tracheophyta</taxon>
        <taxon>Spermatophyta</taxon>
        <taxon>Magnoliopsida</taxon>
        <taxon>Liliopsida</taxon>
        <taxon>Poales</taxon>
        <taxon>Poaceae</taxon>
        <taxon>PACMAD clade</taxon>
        <taxon>Chloridoideae</taxon>
        <taxon>Eragrostideae</taxon>
        <taxon>Eragrostidinae</taxon>
        <taxon>Eragrostis</taxon>
    </lineage>
</organism>
<feature type="non-terminal residue" evidence="2">
    <location>
        <position position="1"/>
    </location>
</feature>
<reference evidence="2 3" key="1">
    <citation type="journal article" date="2019" name="Sci. Rep.">
        <title>A high-quality genome of Eragrostis curvula grass provides insights into Poaceae evolution and supports new strategies to enhance forage quality.</title>
        <authorList>
            <person name="Carballo J."/>
            <person name="Santos B.A.C.M."/>
            <person name="Zappacosta D."/>
            <person name="Garbus I."/>
            <person name="Selva J.P."/>
            <person name="Gallo C.A."/>
            <person name="Diaz A."/>
            <person name="Albertini E."/>
            <person name="Caccamo M."/>
            <person name="Echenique V."/>
        </authorList>
    </citation>
    <scope>NUCLEOTIDE SEQUENCE [LARGE SCALE GENOMIC DNA]</scope>
    <source>
        <strain evidence="3">cv. Victoria</strain>
        <tissue evidence="2">Leaf</tissue>
    </source>
</reference>
<keyword evidence="3" id="KW-1185">Reference proteome</keyword>
<gene>
    <name evidence="2" type="ORF">EJB05_16569</name>
</gene>
<evidence type="ECO:0000313" key="3">
    <source>
        <dbReference type="Proteomes" id="UP000324897"/>
    </source>
</evidence>
<dbReference type="EMBL" id="RWGY01000009">
    <property type="protein sequence ID" value="TVU34722.1"/>
    <property type="molecule type" value="Genomic_DNA"/>
</dbReference>
<accession>A0A5J9VEH4</accession>
<sequence length="79" mass="8861">MLPPSGVPPPCSPQPRKASAAGLRNGSIHHFLSQIRAVPALNLLQEVTLRSWSLILSLQWKRRYDCWQWKNGETAVKTA</sequence>
<dbReference type="Proteomes" id="UP000324897">
    <property type="component" value="Unassembled WGS sequence"/>
</dbReference>
<evidence type="ECO:0000313" key="2">
    <source>
        <dbReference type="EMBL" id="TVU34722.1"/>
    </source>
</evidence>
<dbReference type="AlphaFoldDB" id="A0A5J9VEH4"/>
<feature type="region of interest" description="Disordered" evidence="1">
    <location>
        <begin position="1"/>
        <end position="20"/>
    </location>
</feature>
<comment type="caution">
    <text evidence="2">The sequence shown here is derived from an EMBL/GenBank/DDBJ whole genome shotgun (WGS) entry which is preliminary data.</text>
</comment>
<proteinExistence type="predicted"/>
<dbReference type="Gramene" id="TVU34722">
    <property type="protein sequence ID" value="TVU34722"/>
    <property type="gene ID" value="EJB05_16569"/>
</dbReference>